<evidence type="ECO:0000313" key="1">
    <source>
        <dbReference type="EMBL" id="GMN65327.1"/>
    </source>
</evidence>
<evidence type="ECO:0000313" key="2">
    <source>
        <dbReference type="Proteomes" id="UP001187192"/>
    </source>
</evidence>
<proteinExistence type="predicted"/>
<sequence length="134" mass="15392">MSRRFYLIGGLNYPNLKQAFLSSIPKPLGEETFRLLIATNKKIANTTFGELCQLVFKAIEKMCSLNKFLQEYIKHMKNLDKVCTNKELYTKCPTNPTPGCTCTPCSSKPPHKSRKFRKKKGFTRNKFFSKKKGS</sequence>
<protein>
    <submittedName>
        <fullName evidence="1">Uncharacterized protein</fullName>
    </submittedName>
</protein>
<comment type="caution">
    <text evidence="1">The sequence shown here is derived from an EMBL/GenBank/DDBJ whole genome shotgun (WGS) entry which is preliminary data.</text>
</comment>
<dbReference type="PANTHER" id="PTHR48435">
    <property type="entry name" value="POLYPROTEIN"/>
    <property type="match status" value="1"/>
</dbReference>
<organism evidence="1 2">
    <name type="scientific">Ficus carica</name>
    <name type="common">Common fig</name>
    <dbReference type="NCBI Taxonomy" id="3494"/>
    <lineage>
        <taxon>Eukaryota</taxon>
        <taxon>Viridiplantae</taxon>
        <taxon>Streptophyta</taxon>
        <taxon>Embryophyta</taxon>
        <taxon>Tracheophyta</taxon>
        <taxon>Spermatophyta</taxon>
        <taxon>Magnoliopsida</taxon>
        <taxon>eudicotyledons</taxon>
        <taxon>Gunneridae</taxon>
        <taxon>Pentapetalae</taxon>
        <taxon>rosids</taxon>
        <taxon>fabids</taxon>
        <taxon>Rosales</taxon>
        <taxon>Moraceae</taxon>
        <taxon>Ficeae</taxon>
        <taxon>Ficus</taxon>
    </lineage>
</organism>
<reference evidence="1" key="1">
    <citation type="submission" date="2023-07" db="EMBL/GenBank/DDBJ databases">
        <title>draft genome sequence of fig (Ficus carica).</title>
        <authorList>
            <person name="Takahashi T."/>
            <person name="Nishimura K."/>
        </authorList>
    </citation>
    <scope>NUCLEOTIDE SEQUENCE</scope>
</reference>
<gene>
    <name evidence="1" type="ORF">TIFTF001_034383</name>
</gene>
<dbReference type="AlphaFoldDB" id="A0AA88DZU9"/>
<dbReference type="EMBL" id="BTGU01000225">
    <property type="protein sequence ID" value="GMN65327.1"/>
    <property type="molecule type" value="Genomic_DNA"/>
</dbReference>
<accession>A0AA88DZU9</accession>
<name>A0AA88DZU9_FICCA</name>
<keyword evidence="2" id="KW-1185">Reference proteome</keyword>
<dbReference type="Proteomes" id="UP001187192">
    <property type="component" value="Unassembled WGS sequence"/>
</dbReference>
<dbReference type="PANTHER" id="PTHR48435:SF1">
    <property type="entry name" value="POLYPROTEIN"/>
    <property type="match status" value="1"/>
</dbReference>
<dbReference type="InterPro" id="IPR053098">
    <property type="entry name" value="Petuviruses_polyprotein"/>
</dbReference>